<comment type="caution">
    <text evidence="2">The sequence shown here is derived from an EMBL/GenBank/DDBJ whole genome shotgun (WGS) entry which is preliminary data.</text>
</comment>
<dbReference type="AlphaFoldDB" id="A0A9P4M4B7"/>
<dbReference type="Proteomes" id="UP000799772">
    <property type="component" value="Unassembled WGS sequence"/>
</dbReference>
<dbReference type="EMBL" id="ML978129">
    <property type="protein sequence ID" value="KAF2096703.1"/>
    <property type="molecule type" value="Genomic_DNA"/>
</dbReference>
<gene>
    <name evidence="2" type="ORF">NA57DRAFT_78300</name>
</gene>
<evidence type="ECO:0000313" key="2">
    <source>
        <dbReference type="EMBL" id="KAF2096703.1"/>
    </source>
</evidence>
<organism evidence="2 3">
    <name type="scientific">Rhizodiscina lignyota</name>
    <dbReference type="NCBI Taxonomy" id="1504668"/>
    <lineage>
        <taxon>Eukaryota</taxon>
        <taxon>Fungi</taxon>
        <taxon>Dikarya</taxon>
        <taxon>Ascomycota</taxon>
        <taxon>Pezizomycotina</taxon>
        <taxon>Dothideomycetes</taxon>
        <taxon>Pleosporomycetidae</taxon>
        <taxon>Aulographales</taxon>
        <taxon>Rhizodiscinaceae</taxon>
        <taxon>Rhizodiscina</taxon>
    </lineage>
</organism>
<evidence type="ECO:0000313" key="3">
    <source>
        <dbReference type="Proteomes" id="UP000799772"/>
    </source>
</evidence>
<feature type="compositionally biased region" description="Polar residues" evidence="1">
    <location>
        <begin position="40"/>
        <end position="67"/>
    </location>
</feature>
<dbReference type="OrthoDB" id="4364733at2759"/>
<protein>
    <submittedName>
        <fullName evidence="2">Uncharacterized protein</fullName>
    </submittedName>
</protein>
<feature type="compositionally biased region" description="Low complexity" evidence="1">
    <location>
        <begin position="13"/>
        <end position="22"/>
    </location>
</feature>
<sequence>MDINRIVQPSPAPVASSSGPAPSHNPSEPPAKRSRLEFEQSAQQPDVLESQPQDGVPQTQSYQNTAPPTHDLPLIVDALELKELREIVLGAALGIPSVANTVRSKYNEKVFAESQRYVDFDRYSKAVWHKINNYRETSGSRGLDDMYNVIHWIERQITQIRDSVRSFSSFATKRSALETLRKICKTIFLSGGSLGHEIHQSFQCNSILQDSMLAILEMMTDDEKDRMVDVNGGEILDKLEELVNLAEDYCMMENISDVLDVLDPSTVEDGTPEGSYDGYDDGYDGGDHWGDDDNGDGGDDGDGVDAEDYSKANLGHRDYHVLENTDGEGFKIHSREESFD</sequence>
<accession>A0A9P4M4B7</accession>
<name>A0A9P4M4B7_9PEZI</name>
<feature type="compositionally biased region" description="Acidic residues" evidence="1">
    <location>
        <begin position="292"/>
        <end position="307"/>
    </location>
</feature>
<proteinExistence type="predicted"/>
<evidence type="ECO:0000256" key="1">
    <source>
        <dbReference type="SAM" id="MobiDB-lite"/>
    </source>
</evidence>
<keyword evidence="3" id="KW-1185">Reference proteome</keyword>
<feature type="region of interest" description="Disordered" evidence="1">
    <location>
        <begin position="1"/>
        <end position="69"/>
    </location>
</feature>
<feature type="region of interest" description="Disordered" evidence="1">
    <location>
        <begin position="263"/>
        <end position="320"/>
    </location>
</feature>
<reference evidence="2" key="1">
    <citation type="journal article" date="2020" name="Stud. Mycol.">
        <title>101 Dothideomycetes genomes: a test case for predicting lifestyles and emergence of pathogens.</title>
        <authorList>
            <person name="Haridas S."/>
            <person name="Albert R."/>
            <person name="Binder M."/>
            <person name="Bloem J."/>
            <person name="Labutti K."/>
            <person name="Salamov A."/>
            <person name="Andreopoulos B."/>
            <person name="Baker S."/>
            <person name="Barry K."/>
            <person name="Bills G."/>
            <person name="Bluhm B."/>
            <person name="Cannon C."/>
            <person name="Castanera R."/>
            <person name="Culley D."/>
            <person name="Daum C."/>
            <person name="Ezra D."/>
            <person name="Gonzalez J."/>
            <person name="Henrissat B."/>
            <person name="Kuo A."/>
            <person name="Liang C."/>
            <person name="Lipzen A."/>
            <person name="Lutzoni F."/>
            <person name="Magnuson J."/>
            <person name="Mondo S."/>
            <person name="Nolan M."/>
            <person name="Ohm R."/>
            <person name="Pangilinan J."/>
            <person name="Park H.-J."/>
            <person name="Ramirez L."/>
            <person name="Alfaro M."/>
            <person name="Sun H."/>
            <person name="Tritt A."/>
            <person name="Yoshinaga Y."/>
            <person name="Zwiers L.-H."/>
            <person name="Turgeon B."/>
            <person name="Goodwin S."/>
            <person name="Spatafora J."/>
            <person name="Crous P."/>
            <person name="Grigoriev I."/>
        </authorList>
    </citation>
    <scope>NUCLEOTIDE SEQUENCE</scope>
    <source>
        <strain evidence="2">CBS 133067</strain>
    </source>
</reference>